<protein>
    <recommendedName>
        <fullName evidence="5">Pentacotripeptide-repeat region of PRORP domain-containing protein</fullName>
    </recommendedName>
</protein>
<dbReference type="InterPro" id="IPR011990">
    <property type="entry name" value="TPR-like_helical_dom_sf"/>
</dbReference>
<evidence type="ECO:0000313" key="3">
    <source>
        <dbReference type="EMBL" id="ERN14841.1"/>
    </source>
</evidence>
<dbReference type="InterPro" id="IPR002885">
    <property type="entry name" value="PPR_rpt"/>
</dbReference>
<proteinExistence type="predicted"/>
<gene>
    <name evidence="3" type="ORF">AMTR_s00032p00129870</name>
</gene>
<name>U5CNV3_AMBTC</name>
<dbReference type="NCBIfam" id="TIGR00756">
    <property type="entry name" value="PPR"/>
    <property type="match status" value="1"/>
</dbReference>
<dbReference type="PROSITE" id="PS51375">
    <property type="entry name" value="PPR"/>
    <property type="match status" value="1"/>
</dbReference>
<sequence>MAKANLLSHTTQRLSITISTLQTHLHSSLTLHQLHQIHSQMLTSSLINDTFASSLLLRHCCNSHPTPTLTYTRALFDHIKHPNSYIYNTMMKIYNQAHHPKEALSLYTLMLQKSVEIDNYTLPIVIQACSIRISPKEGQEEMRDKRLMKFFTGIWSRGIRCWVGTRRGGP</sequence>
<dbReference type="Gramene" id="ERN14841">
    <property type="protein sequence ID" value="ERN14841"/>
    <property type="gene ID" value="AMTR_s00032p00129870"/>
</dbReference>
<dbReference type="Pfam" id="PF13041">
    <property type="entry name" value="PPR_2"/>
    <property type="match status" value="1"/>
</dbReference>
<dbReference type="eggNOG" id="KOG4197">
    <property type="taxonomic scope" value="Eukaryota"/>
</dbReference>
<dbReference type="HOGENOM" id="CLU_1572758_0_0_1"/>
<dbReference type="InterPro" id="IPR046960">
    <property type="entry name" value="PPR_At4g14850-like_plant"/>
</dbReference>
<feature type="repeat" description="PPR" evidence="2">
    <location>
        <begin position="83"/>
        <end position="117"/>
    </location>
</feature>
<evidence type="ECO:0000256" key="2">
    <source>
        <dbReference type="PROSITE-ProRule" id="PRU00708"/>
    </source>
</evidence>
<dbReference type="PANTHER" id="PTHR47926">
    <property type="entry name" value="PENTATRICOPEPTIDE REPEAT-CONTAINING PROTEIN"/>
    <property type="match status" value="1"/>
</dbReference>
<keyword evidence="1" id="KW-0677">Repeat</keyword>
<dbReference type="GO" id="GO:0003723">
    <property type="term" value="F:RNA binding"/>
    <property type="evidence" value="ECO:0007669"/>
    <property type="project" value="InterPro"/>
</dbReference>
<accession>U5CNV3</accession>
<reference evidence="4" key="1">
    <citation type="journal article" date="2013" name="Science">
        <title>The Amborella genome and the evolution of flowering plants.</title>
        <authorList>
            <consortium name="Amborella Genome Project"/>
        </authorList>
    </citation>
    <scope>NUCLEOTIDE SEQUENCE [LARGE SCALE GENOMIC DNA]</scope>
</reference>
<dbReference type="Proteomes" id="UP000017836">
    <property type="component" value="Unassembled WGS sequence"/>
</dbReference>
<keyword evidence="4" id="KW-1185">Reference proteome</keyword>
<dbReference type="GO" id="GO:0009451">
    <property type="term" value="P:RNA modification"/>
    <property type="evidence" value="ECO:0007669"/>
    <property type="project" value="InterPro"/>
</dbReference>
<evidence type="ECO:0008006" key="5">
    <source>
        <dbReference type="Google" id="ProtNLM"/>
    </source>
</evidence>
<organism evidence="3 4">
    <name type="scientific">Amborella trichopoda</name>
    <dbReference type="NCBI Taxonomy" id="13333"/>
    <lineage>
        <taxon>Eukaryota</taxon>
        <taxon>Viridiplantae</taxon>
        <taxon>Streptophyta</taxon>
        <taxon>Embryophyta</taxon>
        <taxon>Tracheophyta</taxon>
        <taxon>Spermatophyta</taxon>
        <taxon>Magnoliopsida</taxon>
        <taxon>Amborellales</taxon>
        <taxon>Amborellaceae</taxon>
        <taxon>Amborella</taxon>
    </lineage>
</organism>
<evidence type="ECO:0000256" key="1">
    <source>
        <dbReference type="ARBA" id="ARBA00022737"/>
    </source>
</evidence>
<dbReference type="EMBL" id="KI392518">
    <property type="protein sequence ID" value="ERN14841.1"/>
    <property type="molecule type" value="Genomic_DNA"/>
</dbReference>
<evidence type="ECO:0000313" key="4">
    <source>
        <dbReference type="Proteomes" id="UP000017836"/>
    </source>
</evidence>
<dbReference type="Gene3D" id="1.25.40.10">
    <property type="entry name" value="Tetratricopeptide repeat domain"/>
    <property type="match status" value="1"/>
</dbReference>
<dbReference type="AlphaFoldDB" id="U5CNV3"/>